<dbReference type="RefSeq" id="WP_211861413.1">
    <property type="nucleotide sequence ID" value="NZ_JAAEDM010000014.1"/>
</dbReference>
<dbReference type="InterPro" id="IPR001345">
    <property type="entry name" value="PG/BPGM_mutase_AS"/>
</dbReference>
<dbReference type="InterPro" id="IPR013078">
    <property type="entry name" value="His_Pase_superF_clade-1"/>
</dbReference>
<organism evidence="1 2">
    <name type="scientific">Neoroseomonas soli</name>
    <dbReference type="NCBI Taxonomy" id="1081025"/>
    <lineage>
        <taxon>Bacteria</taxon>
        <taxon>Pseudomonadati</taxon>
        <taxon>Pseudomonadota</taxon>
        <taxon>Alphaproteobacteria</taxon>
        <taxon>Acetobacterales</taxon>
        <taxon>Acetobacteraceae</taxon>
        <taxon>Neoroseomonas</taxon>
    </lineage>
</organism>
<dbReference type="GO" id="GO:0005737">
    <property type="term" value="C:cytoplasm"/>
    <property type="evidence" value="ECO:0007669"/>
    <property type="project" value="TreeGrafter"/>
</dbReference>
<gene>
    <name evidence="1" type="ORF">GXW76_07610</name>
</gene>
<name>A0A9X9WV57_9PROT</name>
<dbReference type="SMART" id="SM00855">
    <property type="entry name" value="PGAM"/>
    <property type="match status" value="1"/>
</dbReference>
<dbReference type="Pfam" id="PF00300">
    <property type="entry name" value="His_Phos_1"/>
    <property type="match status" value="1"/>
</dbReference>
<dbReference type="SUPFAM" id="SSF53254">
    <property type="entry name" value="Phosphoglycerate mutase-like"/>
    <property type="match status" value="1"/>
</dbReference>
<evidence type="ECO:0000313" key="1">
    <source>
        <dbReference type="EMBL" id="MBR0671036.1"/>
    </source>
</evidence>
<reference evidence="1" key="2">
    <citation type="journal article" date="2021" name="Syst. Appl. Microbiol.">
        <title>Roseomonas hellenica sp. nov., isolated from roots of wild-growing Alkanna tinctoria.</title>
        <authorList>
            <person name="Rat A."/>
            <person name="Naranjo H.D."/>
            <person name="Lebbe L."/>
            <person name="Cnockaert M."/>
            <person name="Krigas N."/>
            <person name="Grigoriadou K."/>
            <person name="Maloupa E."/>
            <person name="Willems A."/>
        </authorList>
    </citation>
    <scope>NUCLEOTIDE SEQUENCE</scope>
    <source>
        <strain evidence="1">LMG 31231</strain>
    </source>
</reference>
<dbReference type="Gene3D" id="3.40.50.1240">
    <property type="entry name" value="Phosphoglycerate mutase-like"/>
    <property type="match status" value="1"/>
</dbReference>
<dbReference type="GO" id="GO:0016791">
    <property type="term" value="F:phosphatase activity"/>
    <property type="evidence" value="ECO:0007669"/>
    <property type="project" value="TreeGrafter"/>
</dbReference>
<reference evidence="1" key="1">
    <citation type="submission" date="2020-01" db="EMBL/GenBank/DDBJ databases">
        <authorList>
            <person name="Rat A."/>
        </authorList>
    </citation>
    <scope>NUCLEOTIDE SEQUENCE</scope>
    <source>
        <strain evidence="1">LMG 31231</strain>
    </source>
</reference>
<comment type="caution">
    <text evidence="1">The sequence shown here is derived from an EMBL/GenBank/DDBJ whole genome shotgun (WGS) entry which is preliminary data.</text>
</comment>
<dbReference type="InterPro" id="IPR029033">
    <property type="entry name" value="His_PPase_superfam"/>
</dbReference>
<dbReference type="PANTHER" id="PTHR48100">
    <property type="entry name" value="BROAD-SPECIFICITY PHOSPHATASE YOR283W-RELATED"/>
    <property type="match status" value="1"/>
</dbReference>
<proteinExistence type="predicted"/>
<dbReference type="CDD" id="cd07067">
    <property type="entry name" value="HP_PGM_like"/>
    <property type="match status" value="1"/>
</dbReference>
<keyword evidence="2" id="KW-1185">Reference proteome</keyword>
<accession>A0A9X9WV57</accession>
<dbReference type="AlphaFoldDB" id="A0A9X9WV57"/>
<dbReference type="InterPro" id="IPR050275">
    <property type="entry name" value="PGM_Phosphatase"/>
</dbReference>
<dbReference type="PANTHER" id="PTHR48100:SF57">
    <property type="entry name" value="PHOSPHOGLYCERATE MUTASE"/>
    <property type="match status" value="1"/>
</dbReference>
<dbReference type="Proteomes" id="UP001138751">
    <property type="component" value="Unassembled WGS sequence"/>
</dbReference>
<dbReference type="PROSITE" id="PS00175">
    <property type="entry name" value="PG_MUTASE"/>
    <property type="match status" value="1"/>
</dbReference>
<dbReference type="EMBL" id="JAAEDM010000014">
    <property type="protein sequence ID" value="MBR0671036.1"/>
    <property type="molecule type" value="Genomic_DNA"/>
</dbReference>
<sequence length="185" mass="20694">MILLRHGQSEFNLLFTQTRRDPGIKDPVLTPLGHNQAEVAAEALAREDIRRIVVSPYRRAIQTALPAARRLGLPLTVTPVVRERYAFVCDIGSPATELGLTFPEVDFARLEEVWWPAEEEPAVQVEGRASLFRAEMAALDDWAHTLVVSHWGFILAFTGQSVANGQMLRVDPTLPSPDVVVWKHH</sequence>
<evidence type="ECO:0000313" key="2">
    <source>
        <dbReference type="Proteomes" id="UP001138751"/>
    </source>
</evidence>
<protein>
    <submittedName>
        <fullName evidence="1">Histidine phosphatase family protein</fullName>
    </submittedName>
</protein>